<dbReference type="PROSITE" id="PS50002">
    <property type="entry name" value="SH3"/>
    <property type="match status" value="1"/>
</dbReference>
<evidence type="ECO:0000259" key="19">
    <source>
        <dbReference type="PROSITE" id="PS51860"/>
    </source>
</evidence>
<evidence type="ECO:0000256" key="5">
    <source>
        <dbReference type="ARBA" id="ARBA00022443"/>
    </source>
</evidence>
<dbReference type="PANTHER" id="PTHR15735">
    <property type="entry name" value="FCH AND DOUBLE SH3 DOMAINS PROTEIN"/>
    <property type="match status" value="1"/>
</dbReference>
<dbReference type="InterPro" id="IPR001060">
    <property type="entry name" value="FCH_dom"/>
</dbReference>
<evidence type="ECO:0000256" key="13">
    <source>
        <dbReference type="PROSITE-ProRule" id="PRU00192"/>
    </source>
</evidence>
<keyword evidence="5 13" id="KW-0728">SH3 domain</keyword>
<keyword evidence="21" id="KW-1185">Reference proteome</keyword>
<dbReference type="Gene3D" id="2.30.30.40">
    <property type="entry name" value="SH3 Domains"/>
    <property type="match status" value="1"/>
</dbReference>
<evidence type="ECO:0000259" key="18">
    <source>
        <dbReference type="PROSITE" id="PS51741"/>
    </source>
</evidence>
<dbReference type="PANTHER" id="PTHR15735:SF14">
    <property type="entry name" value="FORMIN-BINDING PROTEIN 1-LIKE"/>
    <property type="match status" value="1"/>
</dbReference>
<dbReference type="InterPro" id="IPR011072">
    <property type="entry name" value="HR1_rho-bd"/>
</dbReference>
<name>A0AAV9S4W0_9TELE</name>
<dbReference type="SUPFAM" id="SSF103657">
    <property type="entry name" value="BAR/IMD domain-like"/>
    <property type="match status" value="1"/>
</dbReference>
<feature type="region of interest" description="Disordered" evidence="16">
    <location>
        <begin position="267"/>
        <end position="310"/>
    </location>
</feature>
<feature type="coiled-coil region" evidence="15">
    <location>
        <begin position="115"/>
        <end position="159"/>
    </location>
</feature>
<feature type="coiled-coil region" evidence="15">
    <location>
        <begin position="339"/>
        <end position="373"/>
    </location>
</feature>
<dbReference type="Proteomes" id="UP001311232">
    <property type="component" value="Unassembled WGS sequence"/>
</dbReference>
<evidence type="ECO:0000313" key="21">
    <source>
        <dbReference type="Proteomes" id="UP001311232"/>
    </source>
</evidence>
<comment type="caution">
    <text evidence="20">The sequence shown here is derived from an EMBL/GenBank/DDBJ whole genome shotgun (WGS) entry which is preliminary data.</text>
</comment>
<evidence type="ECO:0000256" key="3">
    <source>
        <dbReference type="ARBA" id="ARBA00004544"/>
    </source>
</evidence>
<dbReference type="Gene3D" id="6.10.140.470">
    <property type="match status" value="1"/>
</dbReference>
<evidence type="ECO:0000256" key="1">
    <source>
        <dbReference type="ARBA" id="ARBA00004236"/>
    </source>
</evidence>
<dbReference type="PROSITE" id="PS51741">
    <property type="entry name" value="F_BAR"/>
    <property type="match status" value="1"/>
</dbReference>
<proteinExistence type="inferred from homology"/>
<dbReference type="InterPro" id="IPR031160">
    <property type="entry name" value="F_BAR_dom"/>
</dbReference>
<protein>
    <submittedName>
        <fullName evidence="20">Formin-binding protein 1-like</fullName>
    </submittedName>
</protein>
<evidence type="ECO:0000256" key="12">
    <source>
        <dbReference type="ARBA" id="ARBA00023212"/>
    </source>
</evidence>
<dbReference type="SMART" id="SM00055">
    <property type="entry name" value="FCH"/>
    <property type="match status" value="1"/>
</dbReference>
<sequence>MSTNTCPCLLSWEGQDQFENLDKHTQWGIDFFERYAKFVKERLDVEQNYAKQLRNLVKKYCPKRSKDEEPRFTSCVSFYSILGELNDYAGQREVVAEEMSHKVYHELMRYSQELKAERKHSKKKFERECREAEKAQITFDRLDNDINATKSEVEKAKAQLYMRTHMADESKNEYAAQLQNFNAEQWKHFNSAIPQIFKNLQDMDERRTVKLGETYRSFAEAERRVIPIVSKCLDGMVSAAKAVDERRDSAIVVESFKSGFEPPGDFPFEDFSQNLSRTGSDGTISNTPKGERERDLAPIPRSEAKQTVGRSKNKLWLFGKKPKVPSLEDFSHLPPEQRRKRLQQKIDELNRELQKETDQRDALNKMKDVYEKNPQMGDPNSLQPKLSETNCNIQKLRSEIHKNESWLSEVEGKQSSRGDRRHSADNHHHTPHGRESPEGSYTDDTSQEHHTPHRRPAQPAQPIHDPHEFDDEFDDDEPLPIVGHCKALYSFDGQNEGTLSMAEDEVLYIIEEDKGDGWTRARKQSGKEGYVPTSYVEITIEKNSKGS</sequence>
<dbReference type="GO" id="GO:0005938">
    <property type="term" value="C:cell cortex"/>
    <property type="evidence" value="ECO:0007669"/>
    <property type="project" value="UniProtKB-SubCell"/>
</dbReference>
<dbReference type="InterPro" id="IPR036028">
    <property type="entry name" value="SH3-like_dom_sf"/>
</dbReference>
<keyword evidence="10" id="KW-0446">Lipid-binding</keyword>
<dbReference type="GO" id="GO:0007165">
    <property type="term" value="P:signal transduction"/>
    <property type="evidence" value="ECO:0007669"/>
    <property type="project" value="InterPro"/>
</dbReference>
<dbReference type="AlphaFoldDB" id="A0AAV9S4W0"/>
<comment type="similarity">
    <text evidence="4">Belongs to the FNBP1 family.</text>
</comment>
<comment type="subcellular location">
    <subcellularLocation>
        <location evidence="1">Cell membrane</location>
    </subcellularLocation>
    <subcellularLocation>
        <location evidence="3">Cytoplasm</location>
        <location evidence="3">Cell cortex</location>
    </subcellularLocation>
    <subcellularLocation>
        <location evidence="2">Cytoplasm</location>
        <location evidence="2">Cytoskeleton</location>
    </subcellularLocation>
</comment>
<dbReference type="InterPro" id="IPR027267">
    <property type="entry name" value="AH/BAR_dom_sf"/>
</dbReference>
<keyword evidence="11" id="KW-0472">Membrane</keyword>
<dbReference type="PROSITE" id="PS51860">
    <property type="entry name" value="REM_1"/>
    <property type="match status" value="1"/>
</dbReference>
<organism evidence="20 21">
    <name type="scientific">Crenichthys baileyi</name>
    <name type="common">White River springfish</name>
    <dbReference type="NCBI Taxonomy" id="28760"/>
    <lineage>
        <taxon>Eukaryota</taxon>
        <taxon>Metazoa</taxon>
        <taxon>Chordata</taxon>
        <taxon>Craniata</taxon>
        <taxon>Vertebrata</taxon>
        <taxon>Euteleostomi</taxon>
        <taxon>Actinopterygii</taxon>
        <taxon>Neopterygii</taxon>
        <taxon>Teleostei</taxon>
        <taxon>Neoteleostei</taxon>
        <taxon>Acanthomorphata</taxon>
        <taxon>Ovalentaria</taxon>
        <taxon>Atherinomorphae</taxon>
        <taxon>Cyprinodontiformes</taxon>
        <taxon>Goodeidae</taxon>
        <taxon>Crenichthys</taxon>
    </lineage>
</organism>
<dbReference type="InterPro" id="IPR001452">
    <property type="entry name" value="SH3_domain"/>
</dbReference>
<evidence type="ECO:0000256" key="6">
    <source>
        <dbReference type="ARBA" id="ARBA00022475"/>
    </source>
</evidence>
<feature type="domain" description="REM-1" evidence="19">
    <location>
        <begin position="332"/>
        <end position="409"/>
    </location>
</feature>
<dbReference type="InterPro" id="IPR057871">
    <property type="entry name" value="HR1_CIP4_FNBP1L"/>
</dbReference>
<gene>
    <name evidence="20" type="primary">FNBP1L</name>
    <name evidence="20" type="ORF">CRENBAI_014034</name>
</gene>
<dbReference type="Gene3D" id="1.20.1270.60">
    <property type="entry name" value="Arfaptin homology (AH) domain/BAR domain"/>
    <property type="match status" value="1"/>
</dbReference>
<accession>A0AAV9S4W0</accession>
<keyword evidence="7" id="KW-0963">Cytoplasm</keyword>
<dbReference type="Pfam" id="PF14604">
    <property type="entry name" value="SH3_9"/>
    <property type="match status" value="1"/>
</dbReference>
<keyword evidence="6" id="KW-1003">Cell membrane</keyword>
<feature type="region of interest" description="Disordered" evidence="16">
    <location>
        <begin position="404"/>
        <end position="478"/>
    </location>
</feature>
<feature type="domain" description="F-BAR" evidence="18">
    <location>
        <begin position="1"/>
        <end position="248"/>
    </location>
</feature>
<evidence type="ECO:0000256" key="9">
    <source>
        <dbReference type="ARBA" id="ARBA00023054"/>
    </source>
</evidence>
<keyword evidence="9 14" id="KW-0175">Coiled coil</keyword>
<dbReference type="GO" id="GO:0008289">
    <property type="term" value="F:lipid binding"/>
    <property type="evidence" value="ECO:0007669"/>
    <property type="project" value="UniProtKB-KW"/>
</dbReference>
<dbReference type="GO" id="GO:0006897">
    <property type="term" value="P:endocytosis"/>
    <property type="evidence" value="ECO:0007669"/>
    <property type="project" value="UniProtKB-KW"/>
</dbReference>
<evidence type="ECO:0000256" key="8">
    <source>
        <dbReference type="ARBA" id="ARBA00022583"/>
    </source>
</evidence>
<evidence type="ECO:0000256" key="2">
    <source>
        <dbReference type="ARBA" id="ARBA00004245"/>
    </source>
</evidence>
<evidence type="ECO:0000313" key="20">
    <source>
        <dbReference type="EMBL" id="KAK5616340.1"/>
    </source>
</evidence>
<dbReference type="InterPro" id="IPR057870">
    <property type="entry name" value="HR1_TOCA"/>
</dbReference>
<dbReference type="GO" id="GO:0005886">
    <property type="term" value="C:plasma membrane"/>
    <property type="evidence" value="ECO:0007669"/>
    <property type="project" value="UniProtKB-SubCell"/>
</dbReference>
<dbReference type="Pfam" id="PF25610">
    <property type="entry name" value="HR1_TOCA"/>
    <property type="match status" value="1"/>
</dbReference>
<dbReference type="FunFam" id="2.30.30.40:FF:000017">
    <property type="entry name" value="Formin-binding protein 1-like isoform 1"/>
    <property type="match status" value="1"/>
</dbReference>
<keyword evidence="8" id="KW-0254">Endocytosis</keyword>
<evidence type="ECO:0000256" key="7">
    <source>
        <dbReference type="ARBA" id="ARBA00022490"/>
    </source>
</evidence>
<dbReference type="Pfam" id="PF00611">
    <property type="entry name" value="FCH"/>
    <property type="match status" value="1"/>
</dbReference>
<evidence type="ECO:0000256" key="4">
    <source>
        <dbReference type="ARBA" id="ARBA00009426"/>
    </source>
</evidence>
<feature type="domain" description="SH3" evidence="17">
    <location>
        <begin position="480"/>
        <end position="541"/>
    </location>
</feature>
<evidence type="ECO:0000256" key="10">
    <source>
        <dbReference type="ARBA" id="ARBA00023121"/>
    </source>
</evidence>
<evidence type="ECO:0000259" key="17">
    <source>
        <dbReference type="PROSITE" id="PS50002"/>
    </source>
</evidence>
<evidence type="ECO:0000256" key="16">
    <source>
        <dbReference type="SAM" id="MobiDB-lite"/>
    </source>
</evidence>
<evidence type="ECO:0000256" key="15">
    <source>
        <dbReference type="SAM" id="Coils"/>
    </source>
</evidence>
<feature type="compositionally biased region" description="Acidic residues" evidence="16">
    <location>
        <begin position="468"/>
        <end position="478"/>
    </location>
</feature>
<feature type="compositionally biased region" description="Basic and acidic residues" evidence="16">
    <location>
        <begin position="404"/>
        <end position="437"/>
    </location>
</feature>
<feature type="compositionally biased region" description="Polar residues" evidence="16">
    <location>
        <begin position="273"/>
        <end position="288"/>
    </location>
</feature>
<dbReference type="CDD" id="cd11628">
    <property type="entry name" value="HR1_CIP4_FNBP1L"/>
    <property type="match status" value="1"/>
</dbReference>
<dbReference type="EMBL" id="JAHHUM010000893">
    <property type="protein sequence ID" value="KAK5616340.1"/>
    <property type="molecule type" value="Genomic_DNA"/>
</dbReference>
<dbReference type="SUPFAM" id="SSF50044">
    <property type="entry name" value="SH3-domain"/>
    <property type="match status" value="1"/>
</dbReference>
<keyword evidence="12" id="KW-0206">Cytoskeleton</keyword>
<evidence type="ECO:0000256" key="14">
    <source>
        <dbReference type="PROSITE-ProRule" id="PRU01077"/>
    </source>
</evidence>
<reference evidence="20 21" key="1">
    <citation type="submission" date="2021-06" db="EMBL/GenBank/DDBJ databases">
        <authorList>
            <person name="Palmer J.M."/>
        </authorList>
    </citation>
    <scope>NUCLEOTIDE SEQUENCE [LARGE SCALE GENOMIC DNA]</scope>
    <source>
        <strain evidence="20 21">MEX-2019</strain>
        <tissue evidence="20">Muscle</tissue>
    </source>
</reference>
<dbReference type="SMART" id="SM00326">
    <property type="entry name" value="SH3"/>
    <property type="match status" value="1"/>
</dbReference>
<evidence type="ECO:0000256" key="11">
    <source>
        <dbReference type="ARBA" id="ARBA00023136"/>
    </source>
</evidence>